<dbReference type="EMBL" id="FXYF01000002">
    <property type="protein sequence ID" value="SMX36713.1"/>
    <property type="molecule type" value="Genomic_DNA"/>
</dbReference>
<reference evidence="1 2" key="1">
    <citation type="submission" date="2017-05" db="EMBL/GenBank/DDBJ databases">
        <authorList>
            <person name="Song R."/>
            <person name="Chenine A.L."/>
            <person name="Ruprecht R.M."/>
        </authorList>
    </citation>
    <scope>NUCLEOTIDE SEQUENCE [LARGE SCALE GENOMIC DNA]</scope>
    <source>
        <strain evidence="1 2">CECT 8898</strain>
    </source>
</reference>
<dbReference type="RefSeq" id="WP_094019860.1">
    <property type="nucleotide sequence ID" value="NZ_FXYF01000002.1"/>
</dbReference>
<proteinExistence type="predicted"/>
<dbReference type="InterPro" id="IPR011738">
    <property type="entry name" value="Phage_CHP"/>
</dbReference>
<dbReference type="OrthoDB" id="8478788at2"/>
<evidence type="ECO:0000313" key="2">
    <source>
        <dbReference type="Proteomes" id="UP000207598"/>
    </source>
</evidence>
<dbReference type="InterPro" id="IPR006450">
    <property type="entry name" value="Phage_HK97_gp6-like"/>
</dbReference>
<dbReference type="NCBIfam" id="TIGR02215">
    <property type="entry name" value="phage_chp_gp8"/>
    <property type="match status" value="1"/>
</dbReference>
<dbReference type="AlphaFoldDB" id="A0A238K1R6"/>
<dbReference type="Gene3D" id="1.10.3230.30">
    <property type="entry name" value="Phage gp6-like head-tail connector protein"/>
    <property type="match status" value="1"/>
</dbReference>
<evidence type="ECO:0000313" key="1">
    <source>
        <dbReference type="EMBL" id="SMX36713.1"/>
    </source>
</evidence>
<gene>
    <name evidence="1" type="ORF">MAA8898_01006</name>
</gene>
<keyword evidence="2" id="KW-1185">Reference proteome</keyword>
<accession>A0A238K1R6</accession>
<organism evidence="1 2">
    <name type="scientific">Maliponia aquimaris</name>
    <dbReference type="NCBI Taxonomy" id="1673631"/>
    <lineage>
        <taxon>Bacteria</taxon>
        <taxon>Pseudomonadati</taxon>
        <taxon>Pseudomonadota</taxon>
        <taxon>Alphaproteobacteria</taxon>
        <taxon>Rhodobacterales</taxon>
        <taxon>Paracoccaceae</taxon>
        <taxon>Maliponia</taxon>
    </lineage>
</organism>
<name>A0A238K1R6_9RHOB</name>
<protein>
    <submittedName>
        <fullName evidence="1">Phage gp6-like head-tail connector protein</fullName>
    </submittedName>
</protein>
<sequence>MMLVEETQVPDAALPVNALKDHLLLGSGFTEADLQDPVLVSFLRAALAAIEGRTSKALIARGFLMTLDDWTSPEGQRLPVTPVQSITEVTLVDAYGAATTVDPAAYRLKKDAFDPKLRPMATYLPNVPSGGSVEVRFDAGYGATFDAVPEDLKQAVLMLAAHYYEYRSDTALSQGCMPFGVTSLIARYRPVRMGLGA</sequence>
<dbReference type="NCBIfam" id="TIGR01560">
    <property type="entry name" value="put_DNA_pack"/>
    <property type="match status" value="1"/>
</dbReference>
<dbReference type="CDD" id="cd08054">
    <property type="entry name" value="gp6"/>
    <property type="match status" value="1"/>
</dbReference>
<dbReference type="Proteomes" id="UP000207598">
    <property type="component" value="Unassembled WGS sequence"/>
</dbReference>